<dbReference type="InterPro" id="IPR033116">
    <property type="entry name" value="TRYPSIN_SER"/>
</dbReference>
<feature type="chain" id="PRO_5040328115" description="Peptidase S1 domain-containing protein" evidence="6">
    <location>
        <begin position="22"/>
        <end position="364"/>
    </location>
</feature>
<evidence type="ECO:0000256" key="2">
    <source>
        <dbReference type="ARBA" id="ARBA00022801"/>
    </source>
</evidence>
<dbReference type="FunFam" id="2.40.10.10:FF:000002">
    <property type="entry name" value="Transmembrane protease serine"/>
    <property type="match status" value="1"/>
</dbReference>
<dbReference type="InterPro" id="IPR001314">
    <property type="entry name" value="Peptidase_S1A"/>
</dbReference>
<dbReference type="InterPro" id="IPR018114">
    <property type="entry name" value="TRYPSIN_HIS"/>
</dbReference>
<evidence type="ECO:0000259" key="7">
    <source>
        <dbReference type="SMART" id="SM00020"/>
    </source>
</evidence>
<evidence type="ECO:0000313" key="8">
    <source>
        <dbReference type="EMBL" id="CAG9800167.1"/>
    </source>
</evidence>
<keyword evidence="1" id="KW-0645">Protease</keyword>
<dbReference type="CDD" id="cd00190">
    <property type="entry name" value="Tryp_SPc"/>
    <property type="match status" value="1"/>
</dbReference>
<dbReference type="GO" id="GO:0004252">
    <property type="term" value="F:serine-type endopeptidase activity"/>
    <property type="evidence" value="ECO:0007669"/>
    <property type="project" value="InterPro"/>
</dbReference>
<evidence type="ECO:0000313" key="9">
    <source>
        <dbReference type="Proteomes" id="UP001153620"/>
    </source>
</evidence>
<dbReference type="PROSITE" id="PS00134">
    <property type="entry name" value="TRYPSIN_HIS"/>
    <property type="match status" value="1"/>
</dbReference>
<dbReference type="PRINTS" id="PR00722">
    <property type="entry name" value="CHYMOTRYPSIN"/>
</dbReference>
<proteinExistence type="inferred from homology"/>
<dbReference type="InterPro" id="IPR001254">
    <property type="entry name" value="Trypsin_dom"/>
</dbReference>
<evidence type="ECO:0000256" key="6">
    <source>
        <dbReference type="SAM" id="SignalP"/>
    </source>
</evidence>
<dbReference type="Pfam" id="PF00089">
    <property type="entry name" value="Trypsin"/>
    <property type="match status" value="1"/>
</dbReference>
<dbReference type="SMART" id="SM00020">
    <property type="entry name" value="Tryp_SPc"/>
    <property type="match status" value="1"/>
</dbReference>
<feature type="signal peptide" evidence="6">
    <location>
        <begin position="1"/>
        <end position="21"/>
    </location>
</feature>
<dbReference type="Gene3D" id="2.40.10.10">
    <property type="entry name" value="Trypsin-like serine proteases"/>
    <property type="match status" value="1"/>
</dbReference>
<keyword evidence="9" id="KW-1185">Reference proteome</keyword>
<keyword evidence="4" id="KW-1015">Disulfide bond</keyword>
<dbReference type="PANTHER" id="PTHR24264">
    <property type="entry name" value="TRYPSIN-RELATED"/>
    <property type="match status" value="1"/>
</dbReference>
<reference evidence="8" key="2">
    <citation type="submission" date="2022-10" db="EMBL/GenBank/DDBJ databases">
        <authorList>
            <consortium name="ENA_rothamsted_submissions"/>
            <consortium name="culmorum"/>
            <person name="King R."/>
        </authorList>
    </citation>
    <scope>NUCLEOTIDE SEQUENCE</scope>
</reference>
<dbReference type="SUPFAM" id="SSF50494">
    <property type="entry name" value="Trypsin-like serine proteases"/>
    <property type="match status" value="1"/>
</dbReference>
<dbReference type="InterPro" id="IPR050127">
    <property type="entry name" value="Serine_Proteases_S1"/>
</dbReference>
<evidence type="ECO:0000256" key="1">
    <source>
        <dbReference type="ARBA" id="ARBA00022670"/>
    </source>
</evidence>
<evidence type="ECO:0000256" key="5">
    <source>
        <dbReference type="ARBA" id="ARBA00024195"/>
    </source>
</evidence>
<dbReference type="EMBL" id="OU895877">
    <property type="protein sequence ID" value="CAG9800167.1"/>
    <property type="molecule type" value="Genomic_DNA"/>
</dbReference>
<dbReference type="OrthoDB" id="10004439at2759"/>
<accession>A0A9N9WQF5</accession>
<gene>
    <name evidence="8" type="ORF">CHIRRI_LOCUS3117</name>
</gene>
<comment type="similarity">
    <text evidence="5">Belongs to the peptidase S1 family. CLIP subfamily.</text>
</comment>
<dbReference type="PANTHER" id="PTHR24264:SF54">
    <property type="entry name" value="PEPTIDASE S1 DOMAIN-CONTAINING PROTEIN"/>
    <property type="match status" value="1"/>
</dbReference>
<keyword evidence="3" id="KW-0720">Serine protease</keyword>
<dbReference type="InterPro" id="IPR043504">
    <property type="entry name" value="Peptidase_S1_PA_chymotrypsin"/>
</dbReference>
<dbReference type="GO" id="GO:0006508">
    <property type="term" value="P:proteolysis"/>
    <property type="evidence" value="ECO:0007669"/>
    <property type="project" value="UniProtKB-KW"/>
</dbReference>
<dbReference type="InterPro" id="IPR009003">
    <property type="entry name" value="Peptidase_S1_PA"/>
</dbReference>
<dbReference type="FunFam" id="2.40.10.10:FF:000068">
    <property type="entry name" value="transmembrane protease serine 2"/>
    <property type="match status" value="1"/>
</dbReference>
<organism evidence="8 9">
    <name type="scientific">Chironomus riparius</name>
    <dbReference type="NCBI Taxonomy" id="315576"/>
    <lineage>
        <taxon>Eukaryota</taxon>
        <taxon>Metazoa</taxon>
        <taxon>Ecdysozoa</taxon>
        <taxon>Arthropoda</taxon>
        <taxon>Hexapoda</taxon>
        <taxon>Insecta</taxon>
        <taxon>Pterygota</taxon>
        <taxon>Neoptera</taxon>
        <taxon>Endopterygota</taxon>
        <taxon>Diptera</taxon>
        <taxon>Nematocera</taxon>
        <taxon>Chironomoidea</taxon>
        <taxon>Chironomidae</taxon>
        <taxon>Chironominae</taxon>
        <taxon>Chironomus</taxon>
    </lineage>
</organism>
<keyword evidence="6" id="KW-0732">Signal</keyword>
<dbReference type="PROSITE" id="PS00135">
    <property type="entry name" value="TRYPSIN_SER"/>
    <property type="match status" value="1"/>
</dbReference>
<reference evidence="8" key="1">
    <citation type="submission" date="2022-01" db="EMBL/GenBank/DDBJ databases">
        <authorList>
            <person name="King R."/>
        </authorList>
    </citation>
    <scope>NUCLEOTIDE SEQUENCE</scope>
</reference>
<dbReference type="Proteomes" id="UP001153620">
    <property type="component" value="Chromosome 1"/>
</dbReference>
<dbReference type="GO" id="GO:0005615">
    <property type="term" value="C:extracellular space"/>
    <property type="evidence" value="ECO:0007669"/>
    <property type="project" value="TreeGrafter"/>
</dbReference>
<evidence type="ECO:0000256" key="4">
    <source>
        <dbReference type="ARBA" id="ARBA00023157"/>
    </source>
</evidence>
<protein>
    <recommendedName>
        <fullName evidence="7">Peptidase S1 domain-containing protein</fullName>
    </recommendedName>
</protein>
<name>A0A9N9WQF5_9DIPT</name>
<feature type="domain" description="Peptidase S1" evidence="7">
    <location>
        <begin position="119"/>
        <end position="356"/>
    </location>
</feature>
<evidence type="ECO:0000256" key="3">
    <source>
        <dbReference type="ARBA" id="ARBA00022825"/>
    </source>
</evidence>
<dbReference type="AlphaFoldDB" id="A0A9N9WQF5"/>
<keyword evidence="2" id="KW-0378">Hydrolase</keyword>
<sequence>MLNTKIVILTIWISLFNISESFNFRYDYDNFSIGEQCVTKYNEPGTCTELVKCKIADQLYRSKQSSEITLCKVVGRIPFVCCPSYPKDLIASPLVIKSSTKFQNALCKNVQIFEKLDNHIISGDKAEVSEFPFQVALGYFSQEIKSFNFDCGGSLIADDIVLTAAHCVNIKGAQPVMVRLGRTSLDLNDEYDESDHQDIKIEAIRIHPKYCVKYKHNDIAIIKLRKPFKPSDSIETICLSTSDANAPKDFTVTGFGITSLEYTKRSDWLLKGTITEYPHDKCKYEYGKKGIKVIDSQLCALSDKGVDSCHGDSGGPVSYQKNNKHYLFGITSFGSGCGSSVFPSIYTKVNRYLDWIEEEMSTFE</sequence>